<dbReference type="Gene3D" id="2.40.50.590">
    <property type="match status" value="1"/>
</dbReference>
<sequence length="764" mass="86414">MPSTHTAFLLTSEWLDTDTEHALHFYGKSKELGPVHIIIDNSKPVFFIDRDQKLPALDVPFDRKSVGLKTLTGRPVDAVYFEKQRDLRAAADRFKATGVRHFEPEVRPAERYLMERFIQAGVEIEGEPVEENGLQVFRNPKLKPAMVVPELEVASIDIETGVTVDMLFSIAVHQTGPSGEKKKVYMLADRYEERPEDCTYYASQKELLEAFFKEFREWDPDIMIGWHVIGFDLMYLERKCAAFNVPFAFARGEGEVSLVDRPGAGAYASISGRVVVDGPPNMRAAGFRFKNFKLETVAQSILQTGKLIASDNNKVAEIERQFREDKAALARYNLEDCVLVTEIYEKVGLIDFVLKRAAASGLLPDTSLIAKAAFDFQYLPRLHRRGYVAPRESDEREKNKGEANRAFIAKPGVYQDVIAVDLGDLAFSMMRNFHIDPLARLTAGEAVVQTPDGQRFSREHHVLPEVMKRLMDWSQVARGKQDAQMVKACRVTQKAMLDAMATKGSRFYQPEIAEALTACSNWFNEQCAAFLKEKGVGLLFADRDLMLLQVPEGGDLQEQGRSWVQQISDFATQQLKRAFQIDAQLVLSFEYGYQRLVLVSGEGEERRFAGLRVAGDQPSLEIEGMPLTGSEWTALARNFQQELYQKFLSEEDIGAYLKELAADLRGGGLDEQLVYRKKLTKDLDSYTKNVPPHVKAARMLDHHPGRYIDYVFTKRGPVPAAHKPNDYDYELYINKQIEPIANPLLGLMSLSFQELTEPTQMGLF</sequence>
<dbReference type="InterPro" id="IPR006133">
    <property type="entry name" value="DNA-dir_DNA_pol_B_exonuc"/>
</dbReference>
<dbReference type="GO" id="GO:0045004">
    <property type="term" value="P:DNA replication proofreading"/>
    <property type="evidence" value="ECO:0007669"/>
    <property type="project" value="TreeGrafter"/>
</dbReference>
<dbReference type="NCBIfam" id="NF004421">
    <property type="entry name" value="PRK05762.1-2"/>
    <property type="match status" value="1"/>
</dbReference>
<dbReference type="Gene3D" id="3.30.420.10">
    <property type="entry name" value="Ribonuclease H-like superfamily/Ribonuclease H"/>
    <property type="match status" value="1"/>
</dbReference>
<evidence type="ECO:0000259" key="6">
    <source>
        <dbReference type="Pfam" id="PF03104"/>
    </source>
</evidence>
<reference evidence="7" key="1">
    <citation type="submission" date="2021-03" db="EMBL/GenBank/DDBJ databases">
        <authorList>
            <person name="Wang G."/>
        </authorList>
    </citation>
    <scope>NUCLEOTIDE SEQUENCE</scope>
    <source>
        <strain evidence="7">KCTC 12899</strain>
    </source>
</reference>
<dbReference type="GO" id="GO:0003887">
    <property type="term" value="F:DNA-directed DNA polymerase activity"/>
    <property type="evidence" value="ECO:0007669"/>
    <property type="project" value="UniProtKB-KW"/>
</dbReference>
<evidence type="ECO:0000256" key="4">
    <source>
        <dbReference type="ARBA" id="ARBA00022695"/>
    </source>
</evidence>
<dbReference type="InterPro" id="IPR050240">
    <property type="entry name" value="DNA_pol_type-B"/>
</dbReference>
<dbReference type="EC" id="2.7.7.7" evidence="2"/>
<dbReference type="AlphaFoldDB" id="A0A8J7QF85"/>
<dbReference type="SMART" id="SM00486">
    <property type="entry name" value="POLBc"/>
    <property type="match status" value="1"/>
</dbReference>
<dbReference type="InterPro" id="IPR036397">
    <property type="entry name" value="RNaseH_sf"/>
</dbReference>
<comment type="similarity">
    <text evidence="1">Belongs to the DNA polymerase type-B family.</text>
</comment>
<keyword evidence="5" id="KW-0239">DNA-directed DNA polymerase</keyword>
<evidence type="ECO:0000313" key="8">
    <source>
        <dbReference type="Proteomes" id="UP000664417"/>
    </source>
</evidence>
<dbReference type="InterPro" id="IPR006172">
    <property type="entry name" value="DNA-dir_DNA_pol_B"/>
</dbReference>
<dbReference type="EMBL" id="JAFREP010000003">
    <property type="protein sequence ID" value="MBO1317618.1"/>
    <property type="molecule type" value="Genomic_DNA"/>
</dbReference>
<organism evidence="7 8">
    <name type="scientific">Acanthopleuribacter pedis</name>
    <dbReference type="NCBI Taxonomy" id="442870"/>
    <lineage>
        <taxon>Bacteria</taxon>
        <taxon>Pseudomonadati</taxon>
        <taxon>Acidobacteriota</taxon>
        <taxon>Holophagae</taxon>
        <taxon>Acanthopleuribacterales</taxon>
        <taxon>Acanthopleuribacteraceae</taxon>
        <taxon>Acanthopleuribacter</taxon>
    </lineage>
</organism>
<protein>
    <recommendedName>
        <fullName evidence="2">DNA-directed DNA polymerase</fullName>
        <ecNumber evidence="2">2.7.7.7</ecNumber>
    </recommendedName>
</protein>
<gene>
    <name evidence="7" type="ORF">J3U88_04030</name>
</gene>
<dbReference type="InterPro" id="IPR042087">
    <property type="entry name" value="DNA_pol_B_thumb"/>
</dbReference>
<evidence type="ECO:0000256" key="5">
    <source>
        <dbReference type="ARBA" id="ARBA00022932"/>
    </source>
</evidence>
<dbReference type="RefSeq" id="WP_207856966.1">
    <property type="nucleotide sequence ID" value="NZ_JAFREP010000003.1"/>
</dbReference>
<evidence type="ECO:0000256" key="2">
    <source>
        <dbReference type="ARBA" id="ARBA00012417"/>
    </source>
</evidence>
<evidence type="ECO:0000256" key="1">
    <source>
        <dbReference type="ARBA" id="ARBA00005755"/>
    </source>
</evidence>
<dbReference type="InterPro" id="IPR012337">
    <property type="entry name" value="RNaseH-like_sf"/>
</dbReference>
<dbReference type="GO" id="GO:0009432">
    <property type="term" value="P:SOS response"/>
    <property type="evidence" value="ECO:0007669"/>
    <property type="project" value="TreeGrafter"/>
</dbReference>
<comment type="caution">
    <text evidence="7">The sequence shown here is derived from an EMBL/GenBank/DDBJ whole genome shotgun (WGS) entry which is preliminary data.</text>
</comment>
<dbReference type="Pfam" id="PF03104">
    <property type="entry name" value="DNA_pol_B_exo1"/>
    <property type="match status" value="1"/>
</dbReference>
<dbReference type="GO" id="GO:0003676">
    <property type="term" value="F:nucleic acid binding"/>
    <property type="evidence" value="ECO:0007669"/>
    <property type="project" value="InterPro"/>
</dbReference>
<dbReference type="PANTHER" id="PTHR10322">
    <property type="entry name" value="DNA POLYMERASE CATALYTIC SUBUNIT"/>
    <property type="match status" value="1"/>
</dbReference>
<dbReference type="SUPFAM" id="SSF53098">
    <property type="entry name" value="Ribonuclease H-like"/>
    <property type="match status" value="1"/>
</dbReference>
<proteinExistence type="inferred from homology"/>
<dbReference type="InterPro" id="IPR043502">
    <property type="entry name" value="DNA/RNA_pol_sf"/>
</dbReference>
<evidence type="ECO:0000256" key="3">
    <source>
        <dbReference type="ARBA" id="ARBA00022679"/>
    </source>
</evidence>
<evidence type="ECO:0000313" key="7">
    <source>
        <dbReference type="EMBL" id="MBO1317618.1"/>
    </source>
</evidence>
<dbReference type="PANTHER" id="PTHR10322:SF23">
    <property type="entry name" value="DNA POLYMERASE DELTA CATALYTIC SUBUNIT"/>
    <property type="match status" value="1"/>
</dbReference>
<dbReference type="GO" id="GO:0000166">
    <property type="term" value="F:nucleotide binding"/>
    <property type="evidence" value="ECO:0007669"/>
    <property type="project" value="InterPro"/>
</dbReference>
<dbReference type="GO" id="GO:0008296">
    <property type="term" value="F:3'-5'-DNA exonuclease activity"/>
    <property type="evidence" value="ECO:0007669"/>
    <property type="project" value="TreeGrafter"/>
</dbReference>
<dbReference type="Gene3D" id="1.10.132.60">
    <property type="entry name" value="DNA polymerase family B, C-terminal domain"/>
    <property type="match status" value="1"/>
</dbReference>
<keyword evidence="3" id="KW-0808">Transferase</keyword>
<dbReference type="Gene3D" id="3.90.1600.10">
    <property type="entry name" value="Palm domain of DNA polymerase"/>
    <property type="match status" value="2"/>
</dbReference>
<name>A0A8J7QF85_9BACT</name>
<dbReference type="SUPFAM" id="SSF56672">
    <property type="entry name" value="DNA/RNA polymerases"/>
    <property type="match status" value="1"/>
</dbReference>
<dbReference type="InterPro" id="IPR023211">
    <property type="entry name" value="DNA_pol_palm_dom_sf"/>
</dbReference>
<accession>A0A8J7QF85</accession>
<dbReference type="Proteomes" id="UP000664417">
    <property type="component" value="Unassembled WGS sequence"/>
</dbReference>
<keyword evidence="8" id="KW-1185">Reference proteome</keyword>
<keyword evidence="4" id="KW-0548">Nucleotidyltransferase</keyword>
<feature type="domain" description="DNA-directed DNA polymerase family B exonuclease" evidence="6">
    <location>
        <begin position="147"/>
        <end position="297"/>
    </location>
</feature>